<proteinExistence type="predicted"/>
<reference evidence="2" key="1">
    <citation type="journal article" date="2019" name="Int. J. Syst. Evol. Microbiol.">
        <title>The Global Catalogue of Microorganisms (GCM) 10K type strain sequencing project: providing services to taxonomists for standard genome sequencing and annotation.</title>
        <authorList>
            <consortium name="The Broad Institute Genomics Platform"/>
            <consortium name="The Broad Institute Genome Sequencing Center for Infectious Disease"/>
            <person name="Wu L."/>
            <person name="Ma J."/>
        </authorList>
    </citation>
    <scope>NUCLEOTIDE SEQUENCE [LARGE SCALE GENOMIC DNA]</scope>
    <source>
        <strain evidence="2">JCM 31486</strain>
    </source>
</reference>
<keyword evidence="2" id="KW-1185">Reference proteome</keyword>
<evidence type="ECO:0000313" key="1">
    <source>
        <dbReference type="EMBL" id="MFD1045331.1"/>
    </source>
</evidence>
<gene>
    <name evidence="1" type="ORF">ACFQ1S_06895</name>
</gene>
<dbReference type="EMBL" id="JBHTIS010000268">
    <property type="protein sequence ID" value="MFD1045331.1"/>
    <property type="molecule type" value="Genomic_DNA"/>
</dbReference>
<organism evidence="1 2">
    <name type="scientific">Kibdelosporangium lantanae</name>
    <dbReference type="NCBI Taxonomy" id="1497396"/>
    <lineage>
        <taxon>Bacteria</taxon>
        <taxon>Bacillati</taxon>
        <taxon>Actinomycetota</taxon>
        <taxon>Actinomycetes</taxon>
        <taxon>Pseudonocardiales</taxon>
        <taxon>Pseudonocardiaceae</taxon>
        <taxon>Kibdelosporangium</taxon>
    </lineage>
</organism>
<sequence>MKRGTRKVTAESDFSEWIFQASELVAFAERLVALEVELARQYGVTWDEIADTLGISRQAAWERFAKPAKRRKTRRQSQAERARKAAWIRDLRNTMGDRVDELIGFWQWREKQQQSETSDLS</sequence>
<accession>A0ABW3M3R2</accession>
<dbReference type="Proteomes" id="UP001597045">
    <property type="component" value="Unassembled WGS sequence"/>
</dbReference>
<protein>
    <submittedName>
        <fullName evidence="1">Uncharacterized protein</fullName>
    </submittedName>
</protein>
<name>A0ABW3M3R2_9PSEU</name>
<evidence type="ECO:0000313" key="2">
    <source>
        <dbReference type="Proteomes" id="UP001597045"/>
    </source>
</evidence>
<comment type="caution">
    <text evidence="1">The sequence shown here is derived from an EMBL/GenBank/DDBJ whole genome shotgun (WGS) entry which is preliminary data.</text>
</comment>